<gene>
    <name evidence="1" type="ORF">SS1G_04615</name>
</gene>
<accession>A7EH23</accession>
<keyword evidence="2" id="KW-1185">Reference proteome</keyword>
<dbReference type="KEGG" id="ssl:SS1G_04615"/>
<dbReference type="Proteomes" id="UP000001312">
    <property type="component" value="Unassembled WGS sequence"/>
</dbReference>
<dbReference type="EMBL" id="CH476625">
    <property type="protein sequence ID" value="EDO02139.1"/>
    <property type="molecule type" value="Genomic_DNA"/>
</dbReference>
<evidence type="ECO:0000313" key="1">
    <source>
        <dbReference type="EMBL" id="EDO02139.1"/>
    </source>
</evidence>
<dbReference type="AlphaFoldDB" id="A7EH23"/>
<proteinExistence type="predicted"/>
<protein>
    <submittedName>
        <fullName evidence="1">Uncharacterized protein</fullName>
    </submittedName>
</protein>
<dbReference type="GeneID" id="5490389"/>
<dbReference type="InParanoid" id="A7EH23"/>
<name>A7EH23_SCLS1</name>
<sequence length="54" mass="5570">MRASTSTSYTGILGYTGGPQCVWAANTCVISYSPKVSGEVSGLVVSPYLPRSIG</sequence>
<organism evidence="1 2">
    <name type="scientific">Sclerotinia sclerotiorum (strain ATCC 18683 / 1980 / Ss-1)</name>
    <name type="common">White mold</name>
    <name type="synonym">Whetzelinia sclerotiorum</name>
    <dbReference type="NCBI Taxonomy" id="665079"/>
    <lineage>
        <taxon>Eukaryota</taxon>
        <taxon>Fungi</taxon>
        <taxon>Dikarya</taxon>
        <taxon>Ascomycota</taxon>
        <taxon>Pezizomycotina</taxon>
        <taxon>Leotiomycetes</taxon>
        <taxon>Helotiales</taxon>
        <taxon>Sclerotiniaceae</taxon>
        <taxon>Sclerotinia</taxon>
    </lineage>
</organism>
<dbReference type="HOGENOM" id="CLU_3051791_0_0_1"/>
<dbReference type="RefSeq" id="XP_001594807.1">
    <property type="nucleotide sequence ID" value="XM_001594757.1"/>
</dbReference>
<reference evidence="2" key="1">
    <citation type="journal article" date="2011" name="PLoS Genet.">
        <title>Genomic analysis of the necrotrophic fungal pathogens Sclerotinia sclerotiorum and Botrytis cinerea.</title>
        <authorList>
            <person name="Amselem J."/>
            <person name="Cuomo C.A."/>
            <person name="van Kan J.A."/>
            <person name="Viaud M."/>
            <person name="Benito E.P."/>
            <person name="Couloux A."/>
            <person name="Coutinho P.M."/>
            <person name="de Vries R.P."/>
            <person name="Dyer P.S."/>
            <person name="Fillinger S."/>
            <person name="Fournier E."/>
            <person name="Gout L."/>
            <person name="Hahn M."/>
            <person name="Kohn L."/>
            <person name="Lapalu N."/>
            <person name="Plummer K.M."/>
            <person name="Pradier J.M."/>
            <person name="Quevillon E."/>
            <person name="Sharon A."/>
            <person name="Simon A."/>
            <person name="ten Have A."/>
            <person name="Tudzynski B."/>
            <person name="Tudzynski P."/>
            <person name="Wincker P."/>
            <person name="Andrew M."/>
            <person name="Anthouard V."/>
            <person name="Beever R.E."/>
            <person name="Beffa R."/>
            <person name="Benoit I."/>
            <person name="Bouzid O."/>
            <person name="Brault B."/>
            <person name="Chen Z."/>
            <person name="Choquer M."/>
            <person name="Collemare J."/>
            <person name="Cotton P."/>
            <person name="Danchin E.G."/>
            <person name="Da Silva C."/>
            <person name="Gautier A."/>
            <person name="Giraud C."/>
            <person name="Giraud T."/>
            <person name="Gonzalez C."/>
            <person name="Grossetete S."/>
            <person name="Guldener U."/>
            <person name="Henrissat B."/>
            <person name="Howlett B.J."/>
            <person name="Kodira C."/>
            <person name="Kretschmer M."/>
            <person name="Lappartient A."/>
            <person name="Leroch M."/>
            <person name="Levis C."/>
            <person name="Mauceli E."/>
            <person name="Neuveglise C."/>
            <person name="Oeser B."/>
            <person name="Pearson M."/>
            <person name="Poulain J."/>
            <person name="Poussereau N."/>
            <person name="Quesneville H."/>
            <person name="Rascle C."/>
            <person name="Schumacher J."/>
            <person name="Segurens B."/>
            <person name="Sexton A."/>
            <person name="Silva E."/>
            <person name="Sirven C."/>
            <person name="Soanes D.M."/>
            <person name="Talbot N.J."/>
            <person name="Templeton M."/>
            <person name="Yandava C."/>
            <person name="Yarden O."/>
            <person name="Zeng Q."/>
            <person name="Rollins J.A."/>
            <person name="Lebrun M.H."/>
            <person name="Dickman M."/>
        </authorList>
    </citation>
    <scope>NUCLEOTIDE SEQUENCE [LARGE SCALE GENOMIC DNA]</scope>
    <source>
        <strain evidence="2">ATCC 18683 / 1980 / Ss-1</strain>
    </source>
</reference>
<evidence type="ECO:0000313" key="2">
    <source>
        <dbReference type="Proteomes" id="UP000001312"/>
    </source>
</evidence>